<dbReference type="InterPro" id="IPR013282">
    <property type="entry name" value="Bcl2A1"/>
</dbReference>
<dbReference type="InterPro" id="IPR020717">
    <property type="entry name" value="Bcl2_BH1_motif_CS"/>
</dbReference>
<reference evidence="4" key="1">
    <citation type="submission" date="2025-08" db="UniProtKB">
        <authorList>
            <consortium name="Ensembl"/>
        </authorList>
    </citation>
    <scope>IDENTIFICATION</scope>
</reference>
<sequence length="185" mass="21400">MESSEYRNVYYLVQDYLKYILQEPQLGPAPSRVAHVLRNAASFLQKENEESLKPCLDTLDITSVDAARRIFTQVMEKEFADGNTNWGRILTIFMFGGILSKRLQEHRVQLTGDNKEQISYFITEYIINNKAEWIEANGGWVSFSAVFYNHFSLLSRSEEFSLINVLLTTVKKNHQLSQGFIICFI</sequence>
<dbReference type="InterPro" id="IPR002475">
    <property type="entry name" value="Bcl2-like"/>
</dbReference>
<protein>
    <submittedName>
        <fullName evidence="4">BCL2 related protein A1</fullName>
    </submittedName>
</protein>
<dbReference type="Ensembl" id="ENSCSRT00000000560.1">
    <property type="protein sequence ID" value="ENSCSRP00000000542.1"/>
    <property type="gene ID" value="ENSCSRG00000000464.1"/>
</dbReference>
<dbReference type="InterPro" id="IPR026298">
    <property type="entry name" value="Bcl-2_fam"/>
</dbReference>
<dbReference type="PANTHER" id="PTHR11256:SF10">
    <property type="entry name" value="BCL-2-RELATED PROTEIN A1"/>
    <property type="match status" value="1"/>
</dbReference>
<organism evidence="4 5">
    <name type="scientific">Chelydra serpentina</name>
    <name type="common">Snapping turtle</name>
    <name type="synonym">Testudo serpentina</name>
    <dbReference type="NCBI Taxonomy" id="8475"/>
    <lineage>
        <taxon>Eukaryota</taxon>
        <taxon>Metazoa</taxon>
        <taxon>Chordata</taxon>
        <taxon>Craniata</taxon>
        <taxon>Vertebrata</taxon>
        <taxon>Euteleostomi</taxon>
        <taxon>Archelosauria</taxon>
        <taxon>Testudinata</taxon>
        <taxon>Testudines</taxon>
        <taxon>Cryptodira</taxon>
        <taxon>Durocryptodira</taxon>
        <taxon>Americhelydia</taxon>
        <taxon>Chelydroidea</taxon>
        <taxon>Chelydridae</taxon>
        <taxon>Chelydra</taxon>
    </lineage>
</organism>
<dbReference type="PRINTS" id="PR01862">
    <property type="entry name" value="BCL2FAMILY"/>
</dbReference>
<evidence type="ECO:0000313" key="4">
    <source>
        <dbReference type="Ensembl" id="ENSCSRP00000000542.1"/>
    </source>
</evidence>
<dbReference type="GO" id="GO:0051400">
    <property type="term" value="F:BH domain binding"/>
    <property type="evidence" value="ECO:0007669"/>
    <property type="project" value="TreeGrafter"/>
</dbReference>
<dbReference type="GO" id="GO:0008053">
    <property type="term" value="P:mitochondrial fusion"/>
    <property type="evidence" value="ECO:0007669"/>
    <property type="project" value="TreeGrafter"/>
</dbReference>
<keyword evidence="5" id="KW-1185">Reference proteome</keyword>
<dbReference type="SUPFAM" id="SSF56854">
    <property type="entry name" value="Bcl-2 inhibitors of programmed cell death"/>
    <property type="match status" value="1"/>
</dbReference>
<dbReference type="InterPro" id="IPR036834">
    <property type="entry name" value="Bcl-2-like_sf"/>
</dbReference>
<dbReference type="AlphaFoldDB" id="A0A8C3RME9"/>
<name>A0A8C3RME9_CHESE</name>
<dbReference type="CDD" id="cd06845">
    <property type="entry name" value="Bcl-2_like"/>
    <property type="match status" value="1"/>
</dbReference>
<dbReference type="PROSITE" id="PS01080">
    <property type="entry name" value="BH1"/>
    <property type="match status" value="1"/>
</dbReference>
<dbReference type="GO" id="GO:0008630">
    <property type="term" value="P:intrinsic apoptotic signaling pathway in response to DNA damage"/>
    <property type="evidence" value="ECO:0007669"/>
    <property type="project" value="TreeGrafter"/>
</dbReference>
<dbReference type="SMART" id="SM00337">
    <property type="entry name" value="BCL"/>
    <property type="match status" value="1"/>
</dbReference>
<evidence type="ECO:0000313" key="5">
    <source>
        <dbReference type="Proteomes" id="UP000694403"/>
    </source>
</evidence>
<dbReference type="GO" id="GO:0015267">
    <property type="term" value="F:channel activity"/>
    <property type="evidence" value="ECO:0007669"/>
    <property type="project" value="TreeGrafter"/>
</dbReference>
<accession>A0A8C3RME9</accession>
<dbReference type="PROSITE" id="PS50062">
    <property type="entry name" value="BCL2_FAMILY"/>
    <property type="match status" value="1"/>
</dbReference>
<evidence type="ECO:0000256" key="1">
    <source>
        <dbReference type="ARBA" id="ARBA00009458"/>
    </source>
</evidence>
<dbReference type="Proteomes" id="UP000694403">
    <property type="component" value="Unplaced"/>
</dbReference>
<dbReference type="InterPro" id="IPR046371">
    <property type="entry name" value="Bcl-2_BH1-3"/>
</dbReference>
<dbReference type="GO" id="GO:0043066">
    <property type="term" value="P:negative regulation of apoptotic process"/>
    <property type="evidence" value="ECO:0007669"/>
    <property type="project" value="InterPro"/>
</dbReference>
<dbReference type="GO" id="GO:0097192">
    <property type="term" value="P:extrinsic apoptotic signaling pathway in absence of ligand"/>
    <property type="evidence" value="ECO:0007669"/>
    <property type="project" value="TreeGrafter"/>
</dbReference>
<comment type="similarity">
    <text evidence="1">Belongs to the Bcl-2 family.</text>
</comment>
<dbReference type="PRINTS" id="PR01867">
    <property type="entry name" value="BCL2RLATEDA1"/>
</dbReference>
<reference evidence="4" key="2">
    <citation type="submission" date="2025-09" db="UniProtKB">
        <authorList>
            <consortium name="Ensembl"/>
        </authorList>
    </citation>
    <scope>IDENTIFICATION</scope>
</reference>
<dbReference type="Gene3D" id="1.10.437.10">
    <property type="entry name" value="Blc2-like"/>
    <property type="match status" value="1"/>
</dbReference>
<dbReference type="GO" id="GO:0005741">
    <property type="term" value="C:mitochondrial outer membrane"/>
    <property type="evidence" value="ECO:0007669"/>
    <property type="project" value="TreeGrafter"/>
</dbReference>
<dbReference type="GO" id="GO:0001836">
    <property type="term" value="P:release of cytochrome c from mitochondria"/>
    <property type="evidence" value="ECO:0007669"/>
    <property type="project" value="TreeGrafter"/>
</dbReference>
<evidence type="ECO:0000259" key="3">
    <source>
        <dbReference type="SMART" id="SM00337"/>
    </source>
</evidence>
<feature type="domain" description="Bcl-2 Bcl-2 homology region 1-3" evidence="3">
    <location>
        <begin position="37"/>
        <end position="140"/>
    </location>
</feature>
<proteinExistence type="inferred from homology"/>
<dbReference type="Pfam" id="PF00452">
    <property type="entry name" value="Bcl-2"/>
    <property type="match status" value="1"/>
</dbReference>
<keyword evidence="2" id="KW-0053">Apoptosis</keyword>
<evidence type="ECO:0000256" key="2">
    <source>
        <dbReference type="ARBA" id="ARBA00022703"/>
    </source>
</evidence>
<dbReference type="PANTHER" id="PTHR11256">
    <property type="entry name" value="BCL-2 RELATED"/>
    <property type="match status" value="1"/>
</dbReference>